<dbReference type="PANTHER" id="PTHR47691:SF3">
    <property type="entry name" value="HTH-TYPE TRANSCRIPTIONAL REGULATOR RV0890C-RELATED"/>
    <property type="match status" value="1"/>
</dbReference>
<gene>
    <name evidence="2" type="ORF">GCM10010145_34720</name>
</gene>
<feature type="domain" description="Orc1-like AAA ATPase" evidence="1">
    <location>
        <begin position="16"/>
        <end position="105"/>
    </location>
</feature>
<dbReference type="PRINTS" id="PR00364">
    <property type="entry name" value="DISEASERSIST"/>
</dbReference>
<accession>A0A918ERR2</accession>
<dbReference type="Pfam" id="PF13191">
    <property type="entry name" value="AAA_16"/>
    <property type="match status" value="1"/>
</dbReference>
<evidence type="ECO:0000259" key="1">
    <source>
        <dbReference type="Pfam" id="PF13191"/>
    </source>
</evidence>
<dbReference type="SUPFAM" id="SSF48452">
    <property type="entry name" value="TPR-like"/>
    <property type="match status" value="1"/>
</dbReference>
<dbReference type="InterPro" id="IPR041664">
    <property type="entry name" value="AAA_16"/>
</dbReference>
<dbReference type="InterPro" id="IPR027417">
    <property type="entry name" value="P-loop_NTPase"/>
</dbReference>
<dbReference type="PANTHER" id="PTHR47691">
    <property type="entry name" value="REGULATOR-RELATED"/>
    <property type="match status" value="1"/>
</dbReference>
<protein>
    <recommendedName>
        <fullName evidence="1">Orc1-like AAA ATPase domain-containing protein</fullName>
    </recommendedName>
</protein>
<dbReference type="Gene3D" id="3.40.50.300">
    <property type="entry name" value="P-loop containing nucleotide triphosphate hydrolases"/>
    <property type="match status" value="1"/>
</dbReference>
<dbReference type="Proteomes" id="UP000620156">
    <property type="component" value="Unassembled WGS sequence"/>
</dbReference>
<dbReference type="InterPro" id="IPR011990">
    <property type="entry name" value="TPR-like_helical_dom_sf"/>
</dbReference>
<keyword evidence="3" id="KW-1185">Reference proteome</keyword>
<comment type="caution">
    <text evidence="2">The sequence shown here is derived from an EMBL/GenBank/DDBJ whole genome shotgun (WGS) entry which is preliminary data.</text>
</comment>
<dbReference type="EMBL" id="BMQK01000007">
    <property type="protein sequence ID" value="GGQ61898.1"/>
    <property type="molecule type" value="Genomic_DNA"/>
</dbReference>
<dbReference type="SUPFAM" id="SSF52540">
    <property type="entry name" value="P-loop containing nucleoside triphosphate hydrolases"/>
    <property type="match status" value="1"/>
</dbReference>
<reference evidence="2" key="2">
    <citation type="submission" date="2020-09" db="EMBL/GenBank/DDBJ databases">
        <authorList>
            <person name="Sun Q."/>
            <person name="Ohkuma M."/>
        </authorList>
    </citation>
    <scope>NUCLEOTIDE SEQUENCE</scope>
    <source>
        <strain evidence="2">JCM 3131</strain>
    </source>
</reference>
<organism evidence="2 3">
    <name type="scientific">Streptomyces ruber</name>
    <dbReference type="NCBI Taxonomy" id="83378"/>
    <lineage>
        <taxon>Bacteria</taxon>
        <taxon>Bacillati</taxon>
        <taxon>Actinomycetota</taxon>
        <taxon>Actinomycetes</taxon>
        <taxon>Kitasatosporales</taxon>
        <taxon>Streptomycetaceae</taxon>
        <taxon>Streptomyces</taxon>
    </lineage>
</organism>
<proteinExistence type="predicted"/>
<evidence type="ECO:0000313" key="2">
    <source>
        <dbReference type="EMBL" id="GGQ61898.1"/>
    </source>
</evidence>
<sequence>MAAERRVGNLPEESNRLVGRRAELAQVTRACRRHRLVTVTGVGGVGKTRLARRAADELQPGFGDGAWWMELSPLSAGMEALPYAVAEVLPLADQSTRPMLEVIAEYLAGREALLVWNTCEHLVEDCREAAETLLAAAPGLRILATSRRPLGLPAEEVLTLDPLPVPGTDDDGAADAVVLLADRAAQAVPGFAVTDANRAELAALCRRLEGLPLALELAAARLREMPVTELNKRLADRYAVLGTTDGGTYGVRPRWHQALRTAIGWSHELCTPAERLLWARLSVFAGSFDAEAARQVCADARLPGEEVPALLGALADKSILTWVPTGGGERYRMLDTIREFGTFWLHELGEEAALRCRHRAYFLTLARAGDAAWLGPHQFAWYDRMADEHDNLRAALEFCLAEPAGHAALELAGALWFFWYACGFAREGRHYLDRALAADIAPSGARTQALWAAGLAAVGLGDAESAAARSEEGLAAAEQQGDDALDPALGAFVCAVALRGDLAAMEAVADRIFALPQKDDVLTLAPLFGLQVRSHALISAGEPAKALLHLERLRTLCDRHGERWTRAFGDYFQAQAELALGRPDAAQHHAREALRIKHRLHDRMGIGLLMDTLAVATGAAGQAERAAWLLGLAHQVWDTLGAPQMGQPQWVAARQACERQARTALGDHGYRLAFDTGHATDLDTGIAEALVPPDPAPHTPAQPGATG</sequence>
<evidence type="ECO:0000313" key="3">
    <source>
        <dbReference type="Proteomes" id="UP000620156"/>
    </source>
</evidence>
<dbReference type="Gene3D" id="1.25.40.10">
    <property type="entry name" value="Tetratricopeptide repeat domain"/>
    <property type="match status" value="1"/>
</dbReference>
<name>A0A918ERR2_9ACTN</name>
<reference evidence="2" key="1">
    <citation type="journal article" date="2014" name="Int. J. Syst. Evol. Microbiol.">
        <title>Complete genome sequence of Corynebacterium casei LMG S-19264T (=DSM 44701T), isolated from a smear-ripened cheese.</title>
        <authorList>
            <consortium name="US DOE Joint Genome Institute (JGI-PGF)"/>
            <person name="Walter F."/>
            <person name="Albersmeier A."/>
            <person name="Kalinowski J."/>
            <person name="Ruckert C."/>
        </authorList>
    </citation>
    <scope>NUCLEOTIDE SEQUENCE</scope>
    <source>
        <strain evidence="2">JCM 3131</strain>
    </source>
</reference>
<dbReference type="AlphaFoldDB" id="A0A918ERR2"/>